<comment type="caution">
    <text evidence="20">The sequence shown here is derived from an EMBL/GenBank/DDBJ whole genome shotgun (WGS) entry which is preliminary data.</text>
</comment>
<dbReference type="InterPro" id="IPR005146">
    <property type="entry name" value="B3/B4_tRNA-bd"/>
</dbReference>
<dbReference type="FunFam" id="2.40.50.140:FF:000045">
    <property type="entry name" value="Phenylalanine--tRNA ligase beta subunit"/>
    <property type="match status" value="1"/>
</dbReference>
<dbReference type="InterPro" id="IPR020825">
    <property type="entry name" value="Phe-tRNA_synthase-like_B3/B4"/>
</dbReference>
<evidence type="ECO:0000256" key="5">
    <source>
        <dbReference type="ARBA" id="ARBA00022555"/>
    </source>
</evidence>
<dbReference type="EMBL" id="JACRSU010000002">
    <property type="protein sequence ID" value="MBC8540505.1"/>
    <property type="molecule type" value="Genomic_DNA"/>
</dbReference>
<dbReference type="NCBIfam" id="NF045760">
    <property type="entry name" value="YtpR"/>
    <property type="match status" value="1"/>
</dbReference>
<dbReference type="PROSITE" id="PS50886">
    <property type="entry name" value="TRBD"/>
    <property type="match status" value="1"/>
</dbReference>
<evidence type="ECO:0000256" key="6">
    <source>
        <dbReference type="ARBA" id="ARBA00022598"/>
    </source>
</evidence>
<keyword evidence="10 15" id="KW-0460">Magnesium</keyword>
<comment type="subunit">
    <text evidence="3 15">Tetramer of two alpha and two beta subunits.</text>
</comment>
<dbReference type="GO" id="GO:0004826">
    <property type="term" value="F:phenylalanine-tRNA ligase activity"/>
    <property type="evidence" value="ECO:0007669"/>
    <property type="project" value="UniProtKB-UniRule"/>
</dbReference>
<comment type="cofactor">
    <cofactor evidence="15">
        <name>Mg(2+)</name>
        <dbReference type="ChEBI" id="CHEBI:18420"/>
    </cofactor>
    <text evidence="15">Binds 2 magnesium ions per tetramer.</text>
</comment>
<evidence type="ECO:0000256" key="10">
    <source>
        <dbReference type="ARBA" id="ARBA00022842"/>
    </source>
</evidence>
<dbReference type="PROSITE" id="PS51483">
    <property type="entry name" value="B5"/>
    <property type="match status" value="1"/>
</dbReference>
<dbReference type="Pfam" id="PF03147">
    <property type="entry name" value="FDX-ACB"/>
    <property type="match status" value="1"/>
</dbReference>
<comment type="similarity">
    <text evidence="2 15">Belongs to the phenylalanyl-tRNA synthetase beta subunit family. Type 1 subfamily.</text>
</comment>
<reference evidence="20" key="1">
    <citation type="submission" date="2020-08" db="EMBL/GenBank/DDBJ databases">
        <title>Genome public.</title>
        <authorList>
            <person name="Liu C."/>
            <person name="Sun Q."/>
        </authorList>
    </citation>
    <scope>NUCLEOTIDE SEQUENCE</scope>
    <source>
        <strain evidence="20">H8</strain>
    </source>
</reference>
<dbReference type="SMART" id="SM00874">
    <property type="entry name" value="B5"/>
    <property type="match status" value="1"/>
</dbReference>
<evidence type="ECO:0000256" key="15">
    <source>
        <dbReference type="HAMAP-Rule" id="MF_00283"/>
    </source>
</evidence>
<dbReference type="SUPFAM" id="SSF54991">
    <property type="entry name" value="Anticodon-binding domain of PheRS"/>
    <property type="match status" value="1"/>
</dbReference>
<dbReference type="GO" id="GO:0005524">
    <property type="term" value="F:ATP binding"/>
    <property type="evidence" value="ECO:0007669"/>
    <property type="project" value="UniProtKB-UniRule"/>
</dbReference>
<dbReference type="NCBIfam" id="TIGR00472">
    <property type="entry name" value="pheT_bact"/>
    <property type="match status" value="1"/>
</dbReference>
<dbReference type="InterPro" id="IPR009061">
    <property type="entry name" value="DNA-bd_dom_put_sf"/>
</dbReference>
<dbReference type="InterPro" id="IPR041616">
    <property type="entry name" value="PheRS_beta_core"/>
</dbReference>
<dbReference type="EC" id="6.1.1.20" evidence="15"/>
<dbReference type="InterPro" id="IPR045060">
    <property type="entry name" value="Phe-tRNA-ligase_IIc_bsu"/>
</dbReference>
<dbReference type="SUPFAM" id="SSF46955">
    <property type="entry name" value="Putative DNA-binding domain"/>
    <property type="match status" value="1"/>
</dbReference>
<dbReference type="Gene3D" id="3.30.70.380">
    <property type="entry name" value="Ferrodoxin-fold anticodon-binding domain"/>
    <property type="match status" value="1"/>
</dbReference>
<keyword evidence="11 16" id="KW-0694">RNA-binding</keyword>
<evidence type="ECO:0000256" key="9">
    <source>
        <dbReference type="ARBA" id="ARBA00022840"/>
    </source>
</evidence>
<evidence type="ECO:0000256" key="3">
    <source>
        <dbReference type="ARBA" id="ARBA00011209"/>
    </source>
</evidence>
<dbReference type="InterPro" id="IPR005121">
    <property type="entry name" value="Fdx_antiC-bd"/>
</dbReference>
<dbReference type="InterPro" id="IPR012340">
    <property type="entry name" value="NA-bd_OB-fold"/>
</dbReference>
<dbReference type="Pfam" id="PF01588">
    <property type="entry name" value="tRNA_bind"/>
    <property type="match status" value="1"/>
</dbReference>
<dbReference type="HAMAP" id="MF_00283">
    <property type="entry name" value="Phe_tRNA_synth_beta1"/>
    <property type="match status" value="1"/>
</dbReference>
<evidence type="ECO:0000256" key="11">
    <source>
        <dbReference type="ARBA" id="ARBA00022884"/>
    </source>
</evidence>
<proteinExistence type="inferred from homology"/>
<dbReference type="FunFam" id="3.30.70.380:FF:000001">
    <property type="entry name" value="Phenylalanine--tRNA ligase beta subunit"/>
    <property type="match status" value="1"/>
</dbReference>
<keyword evidence="8 15" id="KW-0547">Nucleotide-binding</keyword>
<dbReference type="Gene3D" id="2.40.50.140">
    <property type="entry name" value="Nucleic acid-binding proteins"/>
    <property type="match status" value="1"/>
</dbReference>
<protein>
    <recommendedName>
        <fullName evidence="15">Phenylalanine--tRNA ligase beta subunit</fullName>
        <ecNumber evidence="15">6.1.1.20</ecNumber>
    </recommendedName>
    <alternativeName>
        <fullName evidence="15">Phenylalanyl-tRNA synthetase beta subunit</fullName>
        <shortName evidence="15">PheRS</shortName>
    </alternativeName>
</protein>
<dbReference type="GO" id="GO:0009328">
    <property type="term" value="C:phenylalanine-tRNA ligase complex"/>
    <property type="evidence" value="ECO:0007669"/>
    <property type="project" value="TreeGrafter"/>
</dbReference>
<keyword evidence="12 15" id="KW-0648">Protein biosynthesis</keyword>
<dbReference type="GO" id="GO:0000049">
    <property type="term" value="F:tRNA binding"/>
    <property type="evidence" value="ECO:0007669"/>
    <property type="project" value="UniProtKB-UniRule"/>
</dbReference>
<dbReference type="Gene3D" id="3.30.930.10">
    <property type="entry name" value="Bira Bifunctional Protein, Domain 2"/>
    <property type="match status" value="1"/>
</dbReference>
<comment type="catalytic activity">
    <reaction evidence="14 15">
        <text>tRNA(Phe) + L-phenylalanine + ATP = L-phenylalanyl-tRNA(Phe) + AMP + diphosphate + H(+)</text>
        <dbReference type="Rhea" id="RHEA:19413"/>
        <dbReference type="Rhea" id="RHEA-COMP:9668"/>
        <dbReference type="Rhea" id="RHEA-COMP:9699"/>
        <dbReference type="ChEBI" id="CHEBI:15378"/>
        <dbReference type="ChEBI" id="CHEBI:30616"/>
        <dbReference type="ChEBI" id="CHEBI:33019"/>
        <dbReference type="ChEBI" id="CHEBI:58095"/>
        <dbReference type="ChEBI" id="CHEBI:78442"/>
        <dbReference type="ChEBI" id="CHEBI:78531"/>
        <dbReference type="ChEBI" id="CHEBI:456215"/>
        <dbReference type="EC" id="6.1.1.20"/>
    </reaction>
</comment>
<feature type="domain" description="FDX-ACB" evidence="18">
    <location>
        <begin position="697"/>
        <end position="790"/>
    </location>
</feature>
<keyword evidence="13 15" id="KW-0030">Aminoacyl-tRNA synthetase</keyword>
<dbReference type="Gene3D" id="3.30.56.10">
    <property type="match status" value="2"/>
</dbReference>
<evidence type="ECO:0000256" key="13">
    <source>
        <dbReference type="ARBA" id="ARBA00023146"/>
    </source>
</evidence>
<evidence type="ECO:0000259" key="17">
    <source>
        <dbReference type="PROSITE" id="PS50886"/>
    </source>
</evidence>
<dbReference type="FunFam" id="3.50.40.10:FF:000001">
    <property type="entry name" value="Phenylalanine--tRNA ligase beta subunit"/>
    <property type="match status" value="1"/>
</dbReference>
<feature type="binding site" evidence="15">
    <location>
        <position position="462"/>
    </location>
    <ligand>
        <name>Mg(2+)</name>
        <dbReference type="ChEBI" id="CHEBI:18420"/>
        <note>shared with alpha subunit</note>
    </ligand>
</feature>
<keyword evidence="4 15" id="KW-0963">Cytoplasm</keyword>
<dbReference type="GO" id="GO:0140096">
    <property type="term" value="F:catalytic activity, acting on a protein"/>
    <property type="evidence" value="ECO:0007669"/>
    <property type="project" value="UniProtKB-ARBA"/>
</dbReference>
<dbReference type="GO" id="GO:0000287">
    <property type="term" value="F:magnesium ion binding"/>
    <property type="evidence" value="ECO:0007669"/>
    <property type="project" value="UniProtKB-UniRule"/>
</dbReference>
<dbReference type="InterPro" id="IPR033714">
    <property type="entry name" value="tRNA_bind_bactPheRS"/>
</dbReference>
<name>A0A926DKA1_9FIRM</name>
<gene>
    <name evidence="15" type="primary">pheT</name>
    <name evidence="20" type="ORF">H8698_05890</name>
</gene>
<dbReference type="PROSITE" id="PS51447">
    <property type="entry name" value="FDX_ACB"/>
    <property type="match status" value="1"/>
</dbReference>
<dbReference type="RefSeq" id="WP_249311687.1">
    <property type="nucleotide sequence ID" value="NZ_JACRSU010000002.1"/>
</dbReference>
<evidence type="ECO:0000313" key="21">
    <source>
        <dbReference type="Proteomes" id="UP000611762"/>
    </source>
</evidence>
<keyword evidence="7 15" id="KW-0479">Metal-binding</keyword>
<evidence type="ECO:0000259" key="19">
    <source>
        <dbReference type="PROSITE" id="PS51483"/>
    </source>
</evidence>
<evidence type="ECO:0000256" key="1">
    <source>
        <dbReference type="ARBA" id="ARBA00004496"/>
    </source>
</evidence>
<dbReference type="InterPro" id="IPR005147">
    <property type="entry name" value="tRNA_synthase_B5-dom"/>
</dbReference>
<dbReference type="Pfam" id="PF03483">
    <property type="entry name" value="B3_4"/>
    <property type="match status" value="1"/>
</dbReference>
<dbReference type="InterPro" id="IPR045864">
    <property type="entry name" value="aa-tRNA-synth_II/BPL/LPL"/>
</dbReference>
<evidence type="ECO:0000256" key="12">
    <source>
        <dbReference type="ARBA" id="ARBA00022917"/>
    </source>
</evidence>
<dbReference type="GO" id="GO:0016740">
    <property type="term" value="F:transferase activity"/>
    <property type="evidence" value="ECO:0007669"/>
    <property type="project" value="UniProtKB-ARBA"/>
</dbReference>
<keyword evidence="5 16" id="KW-0820">tRNA-binding</keyword>
<evidence type="ECO:0000256" key="4">
    <source>
        <dbReference type="ARBA" id="ARBA00022490"/>
    </source>
</evidence>
<keyword evidence="9 15" id="KW-0067">ATP-binding</keyword>
<keyword evidence="6 15" id="KW-0436">Ligase</keyword>
<dbReference type="SMART" id="SM00873">
    <property type="entry name" value="B3_4"/>
    <property type="match status" value="1"/>
</dbReference>
<dbReference type="CDD" id="cd02796">
    <property type="entry name" value="tRNA_bind_bactPheRS"/>
    <property type="match status" value="1"/>
</dbReference>
<dbReference type="Proteomes" id="UP000611762">
    <property type="component" value="Unassembled WGS sequence"/>
</dbReference>
<dbReference type="SMART" id="SM00896">
    <property type="entry name" value="FDX-ACB"/>
    <property type="match status" value="1"/>
</dbReference>
<dbReference type="Gene3D" id="3.50.40.10">
    <property type="entry name" value="Phenylalanyl-trna Synthetase, Chain B, domain 3"/>
    <property type="match status" value="1"/>
</dbReference>
<dbReference type="PANTHER" id="PTHR10947:SF0">
    <property type="entry name" value="PHENYLALANINE--TRNA LIGASE BETA SUBUNIT"/>
    <property type="match status" value="1"/>
</dbReference>
<evidence type="ECO:0000256" key="2">
    <source>
        <dbReference type="ARBA" id="ARBA00008653"/>
    </source>
</evidence>
<feature type="binding site" evidence="15">
    <location>
        <position position="466"/>
    </location>
    <ligand>
        <name>Mg(2+)</name>
        <dbReference type="ChEBI" id="CHEBI:18420"/>
        <note>shared with alpha subunit</note>
    </ligand>
</feature>
<dbReference type="AlphaFoldDB" id="A0A926DKA1"/>
<sequence>MKLPLSWLSDYLDMTGITPEQYNHAMTMSGSKVEGIENLGDEIENVVTGKILSVEKHPDADKLKICQVDVGSETIQIVTGADNVKPGQTVPVAKDGARLPGGKKIKKGKLRGVVSNGMMCSYEEIGMTKEDFPDAEYGILILEDDLPLGKDIKEVFGLDNPVVEFEITSNRPDCFSIIGLARETAVTFNRPFHLHTPEVKGSGDDIHNYMKVTVDEPALCKRYTAKMVKNVKIGPSPRWMVDRLRSCGIRSINNLVDITNYVLLEYGQPMHAFDMNYLEGGEIHVRCAEENEKMTTLDGTEHTLDSSMLMICDGKKPVAVAGVMGGENSEVREETKDVLFESATFLGSSVRITAKKLGLRTESSSRYEKGLDTENTVPAVLRACELVEQLGCGEVVDGLIDVYTAKPETVKIPFEPERINQFIGFNVPVEFMVQALTDLGFVVANGEITVPTYRPDVLCFNDVAEEVARIYGYDKIPSTLMKGEATVGVKTYEQKLEERVKNTLVGCGLHEILVFSFTNPNIFDKLNMDDDDPRRTAVVISNPLGEENSIMRTTALASMMEVISRNENFKAESVRLFEAGKVYRPVLGEQLPEEKHVVTLGMFGGCDFYDLKGIVEVLLNDLGIAKASFLPKSDDPTFHPGRCAELIAGGKVIGRLGQMHPAVCENYDVENHVYAAELDLDALISLANTDKSYKKLPKFPSTQRDLALIADDGVLAAQIEGIIKKKAGNIFESLTLFDVYKGKQVPEGKKSMAYSVVFRAEEKTLTDEDVNPVVDSILKALSDQLGVTLR</sequence>
<evidence type="ECO:0000256" key="16">
    <source>
        <dbReference type="PROSITE-ProRule" id="PRU00209"/>
    </source>
</evidence>
<dbReference type="SUPFAM" id="SSF50249">
    <property type="entry name" value="Nucleic acid-binding proteins"/>
    <property type="match status" value="1"/>
</dbReference>
<organism evidence="20 21">
    <name type="scientific">Congzhengia minquanensis</name>
    <dbReference type="NCBI Taxonomy" id="2763657"/>
    <lineage>
        <taxon>Bacteria</taxon>
        <taxon>Bacillati</taxon>
        <taxon>Bacillota</taxon>
        <taxon>Clostridia</taxon>
        <taxon>Eubacteriales</taxon>
        <taxon>Oscillospiraceae</taxon>
        <taxon>Congzhengia</taxon>
    </lineage>
</organism>
<comment type="subcellular location">
    <subcellularLocation>
        <location evidence="1 15">Cytoplasm</location>
    </subcellularLocation>
</comment>
<feature type="domain" description="B5" evidence="19">
    <location>
        <begin position="407"/>
        <end position="478"/>
    </location>
</feature>
<dbReference type="PANTHER" id="PTHR10947">
    <property type="entry name" value="PHENYLALANYL-TRNA SYNTHETASE BETA CHAIN AND LEUCINE-RICH REPEAT-CONTAINING PROTEIN 47"/>
    <property type="match status" value="1"/>
</dbReference>
<evidence type="ECO:0000256" key="8">
    <source>
        <dbReference type="ARBA" id="ARBA00022741"/>
    </source>
</evidence>
<accession>A0A926DKA1</accession>
<evidence type="ECO:0000256" key="7">
    <source>
        <dbReference type="ARBA" id="ARBA00022723"/>
    </source>
</evidence>
<dbReference type="InterPro" id="IPR004532">
    <property type="entry name" value="Phe-tRNA-ligase_IIc_bsu_bact"/>
</dbReference>
<dbReference type="InterPro" id="IPR002547">
    <property type="entry name" value="tRNA-bd_dom"/>
</dbReference>
<dbReference type="SUPFAM" id="SSF55681">
    <property type="entry name" value="Class II aaRS and biotin synthetases"/>
    <property type="match status" value="1"/>
</dbReference>
<evidence type="ECO:0000256" key="14">
    <source>
        <dbReference type="ARBA" id="ARBA00049255"/>
    </source>
</evidence>
<dbReference type="InterPro" id="IPR036690">
    <property type="entry name" value="Fdx_antiC-bd_sf"/>
</dbReference>
<feature type="domain" description="TRNA-binding" evidence="17">
    <location>
        <begin position="40"/>
        <end position="153"/>
    </location>
</feature>
<feature type="binding site" evidence="15">
    <location>
        <position position="465"/>
    </location>
    <ligand>
        <name>Mg(2+)</name>
        <dbReference type="ChEBI" id="CHEBI:18420"/>
        <note>shared with alpha subunit</note>
    </ligand>
</feature>
<dbReference type="SUPFAM" id="SSF56037">
    <property type="entry name" value="PheT/TilS domain"/>
    <property type="match status" value="1"/>
</dbReference>
<evidence type="ECO:0000259" key="18">
    <source>
        <dbReference type="PROSITE" id="PS51447"/>
    </source>
</evidence>
<evidence type="ECO:0000313" key="20">
    <source>
        <dbReference type="EMBL" id="MBC8540505.1"/>
    </source>
</evidence>
<feature type="binding site" evidence="15">
    <location>
        <position position="456"/>
    </location>
    <ligand>
        <name>Mg(2+)</name>
        <dbReference type="ChEBI" id="CHEBI:18420"/>
        <note>shared with alpha subunit</note>
    </ligand>
</feature>
<dbReference type="Pfam" id="PF03484">
    <property type="entry name" value="B5"/>
    <property type="match status" value="1"/>
</dbReference>
<dbReference type="CDD" id="cd00769">
    <property type="entry name" value="PheRS_beta_core"/>
    <property type="match status" value="1"/>
</dbReference>
<dbReference type="GO" id="GO:0006432">
    <property type="term" value="P:phenylalanyl-tRNA aminoacylation"/>
    <property type="evidence" value="ECO:0007669"/>
    <property type="project" value="UniProtKB-UniRule"/>
</dbReference>
<keyword evidence="21" id="KW-1185">Reference proteome</keyword>
<dbReference type="Pfam" id="PF17759">
    <property type="entry name" value="tRNA_synthFbeta"/>
    <property type="match status" value="1"/>
</dbReference>